<organism evidence="4 5">
    <name type="scientific">Streptantibioticus ferralitis</name>
    <dbReference type="NCBI Taxonomy" id="236510"/>
    <lineage>
        <taxon>Bacteria</taxon>
        <taxon>Bacillati</taxon>
        <taxon>Actinomycetota</taxon>
        <taxon>Actinomycetes</taxon>
        <taxon>Kitasatosporales</taxon>
        <taxon>Streptomycetaceae</taxon>
        <taxon>Streptantibioticus</taxon>
    </lineage>
</organism>
<protein>
    <submittedName>
        <fullName evidence="4">Lytic transglycosylase domain-containing protein</fullName>
    </submittedName>
</protein>
<feature type="compositionally biased region" description="Low complexity" evidence="1">
    <location>
        <begin position="395"/>
        <end position="411"/>
    </location>
</feature>
<feature type="compositionally biased region" description="Gly residues" evidence="1">
    <location>
        <begin position="264"/>
        <end position="274"/>
    </location>
</feature>
<keyword evidence="5" id="KW-1185">Reference proteome</keyword>
<dbReference type="Proteomes" id="UP001220022">
    <property type="component" value="Unassembled WGS sequence"/>
</dbReference>
<feature type="region of interest" description="Disordered" evidence="1">
    <location>
        <begin position="261"/>
        <end position="411"/>
    </location>
</feature>
<gene>
    <name evidence="4" type="ORF">P2L57_15020</name>
</gene>
<evidence type="ECO:0000313" key="4">
    <source>
        <dbReference type="EMBL" id="MDF2256989.1"/>
    </source>
</evidence>
<feature type="compositionally biased region" description="Low complexity" evidence="1">
    <location>
        <begin position="275"/>
        <end position="292"/>
    </location>
</feature>
<evidence type="ECO:0000313" key="5">
    <source>
        <dbReference type="Proteomes" id="UP001220022"/>
    </source>
</evidence>
<dbReference type="PANTHER" id="PTHR30163">
    <property type="entry name" value="MEMBRANE-BOUND LYTIC MUREIN TRANSGLYCOSYLASE B"/>
    <property type="match status" value="1"/>
</dbReference>
<accession>A0ABT5YZV7</accession>
<feature type="compositionally biased region" description="Low complexity" evidence="1">
    <location>
        <begin position="328"/>
        <end position="345"/>
    </location>
</feature>
<name>A0ABT5YZV7_9ACTN</name>
<evidence type="ECO:0000256" key="2">
    <source>
        <dbReference type="SAM" id="SignalP"/>
    </source>
</evidence>
<reference evidence="4 5" key="1">
    <citation type="submission" date="2023-03" db="EMBL/GenBank/DDBJ databases">
        <title>Draft genome sequence of type strain Streptomyces ferralitis JCM 14344.</title>
        <authorList>
            <person name="Klaysubun C."/>
            <person name="Duangmal K."/>
        </authorList>
    </citation>
    <scope>NUCLEOTIDE SEQUENCE [LARGE SCALE GENOMIC DNA]</scope>
    <source>
        <strain evidence="4 5">JCM 14344</strain>
    </source>
</reference>
<feature type="compositionally biased region" description="Pro residues" evidence="1">
    <location>
        <begin position="360"/>
        <end position="370"/>
    </location>
</feature>
<dbReference type="InterPro" id="IPR031304">
    <property type="entry name" value="SLT_2"/>
</dbReference>
<feature type="region of interest" description="Disordered" evidence="1">
    <location>
        <begin position="65"/>
        <end position="86"/>
    </location>
</feature>
<dbReference type="SUPFAM" id="SSF53955">
    <property type="entry name" value="Lysozyme-like"/>
    <property type="match status" value="1"/>
</dbReference>
<dbReference type="EMBL" id="JARHTQ010000008">
    <property type="protein sequence ID" value="MDF2256989.1"/>
    <property type="molecule type" value="Genomic_DNA"/>
</dbReference>
<keyword evidence="2" id="KW-0732">Signal</keyword>
<proteinExistence type="predicted"/>
<dbReference type="RefSeq" id="WP_275814195.1">
    <property type="nucleotide sequence ID" value="NZ_BAAANM010000003.1"/>
</dbReference>
<dbReference type="InterPro" id="IPR043426">
    <property type="entry name" value="MltB-like"/>
</dbReference>
<sequence length="411" mass="39218">MSVPFGRRIRKGAAGTAVAALAMAALTASQAPGVALGVAHGASVAPPPGPPIDGGKPYVTNLPPLNSPVKPGSPSGQPGTGLGTGAGGAGIPATVLAAYQKAETALRGSQPGCHLRWQLLAGIGEVESGQADGGNVDASGTTLKPILGPVLDGSGGNASIAAGNTSYYDGGLAYARAVGPMQFIPSTWAQWGADGNGDGIKDPNNIYDAALAAGDYLCAAGGDLSDSSGLDRAILGYNHSQDYLNTVKDWYQYYLNGTHQIPDGSGGPAPGPGSGRVPSATPSPSASPSASGRPGGGPSASPSHSPLPTASASGSIGPGPSGSPSPSPSGSGSPSPSPTGGCPTGSPSPSPSPSGSGSPSPSPTPSPTPSPSGSSSASPSPSPSPTGGPCPTPSPSRSAGPSPSAAPSQAH</sequence>
<dbReference type="PANTHER" id="PTHR30163:SF8">
    <property type="entry name" value="LYTIC MUREIN TRANSGLYCOSYLASE"/>
    <property type="match status" value="1"/>
</dbReference>
<dbReference type="Pfam" id="PF13406">
    <property type="entry name" value="SLT_2"/>
    <property type="match status" value="1"/>
</dbReference>
<feature type="compositionally biased region" description="Low complexity" evidence="1">
    <location>
        <begin position="299"/>
        <end position="315"/>
    </location>
</feature>
<feature type="signal peptide" evidence="2">
    <location>
        <begin position="1"/>
        <end position="30"/>
    </location>
</feature>
<feature type="chain" id="PRO_5046586987" evidence="2">
    <location>
        <begin position="31"/>
        <end position="411"/>
    </location>
</feature>
<feature type="compositionally biased region" description="Pro residues" evidence="1">
    <location>
        <begin position="380"/>
        <end position="394"/>
    </location>
</feature>
<dbReference type="Gene3D" id="1.10.530.10">
    <property type="match status" value="1"/>
</dbReference>
<dbReference type="CDD" id="cd13399">
    <property type="entry name" value="Slt35-like"/>
    <property type="match status" value="1"/>
</dbReference>
<evidence type="ECO:0000256" key="1">
    <source>
        <dbReference type="SAM" id="MobiDB-lite"/>
    </source>
</evidence>
<evidence type="ECO:0000259" key="3">
    <source>
        <dbReference type="Pfam" id="PF13406"/>
    </source>
</evidence>
<dbReference type="InterPro" id="IPR023346">
    <property type="entry name" value="Lysozyme-like_dom_sf"/>
</dbReference>
<comment type="caution">
    <text evidence="4">The sequence shown here is derived from an EMBL/GenBank/DDBJ whole genome shotgun (WGS) entry which is preliminary data.</text>
</comment>
<feature type="domain" description="Transglycosylase SLT" evidence="3">
    <location>
        <begin position="174"/>
        <end position="221"/>
    </location>
</feature>
<dbReference type="PRINTS" id="PR01217">
    <property type="entry name" value="PRICHEXTENSN"/>
</dbReference>